<dbReference type="SUPFAM" id="SSF54909">
    <property type="entry name" value="Dimeric alpha+beta barrel"/>
    <property type="match status" value="1"/>
</dbReference>
<dbReference type="AlphaFoldDB" id="A0A1I2J819"/>
<dbReference type="PROSITE" id="PS51725">
    <property type="entry name" value="ABM"/>
    <property type="match status" value="1"/>
</dbReference>
<dbReference type="STRING" id="500610.SAMN02799615_03874"/>
<dbReference type="Proteomes" id="UP000199477">
    <property type="component" value="Unassembled WGS sequence"/>
</dbReference>
<keyword evidence="2" id="KW-0560">Oxidoreductase</keyword>
<evidence type="ECO:0000313" key="2">
    <source>
        <dbReference type="EMBL" id="SFF50499.1"/>
    </source>
</evidence>
<gene>
    <name evidence="2" type="ORF">SAMN02799615_03874</name>
</gene>
<keyword evidence="2" id="KW-0503">Monooxygenase</keyword>
<dbReference type="EMBL" id="FONH01000022">
    <property type="protein sequence ID" value="SFF50499.1"/>
    <property type="molecule type" value="Genomic_DNA"/>
</dbReference>
<proteinExistence type="predicted"/>
<protein>
    <submittedName>
        <fullName evidence="2">Antibiotic biosynthesis monooxygenase</fullName>
    </submittedName>
</protein>
<keyword evidence="3" id="KW-1185">Reference proteome</keyword>
<dbReference type="RefSeq" id="WP_035323086.1">
    <property type="nucleotide sequence ID" value="NZ_FONH01000022.1"/>
</dbReference>
<evidence type="ECO:0000313" key="3">
    <source>
        <dbReference type="Proteomes" id="UP000199477"/>
    </source>
</evidence>
<organism evidence="2 3">
    <name type="scientific">Dyella marensis</name>
    <dbReference type="NCBI Taxonomy" id="500610"/>
    <lineage>
        <taxon>Bacteria</taxon>
        <taxon>Pseudomonadati</taxon>
        <taxon>Pseudomonadota</taxon>
        <taxon>Gammaproteobacteria</taxon>
        <taxon>Lysobacterales</taxon>
        <taxon>Rhodanobacteraceae</taxon>
        <taxon>Dyella</taxon>
    </lineage>
</organism>
<evidence type="ECO:0000259" key="1">
    <source>
        <dbReference type="PROSITE" id="PS51725"/>
    </source>
</evidence>
<dbReference type="InterPro" id="IPR007138">
    <property type="entry name" value="ABM_dom"/>
</dbReference>
<dbReference type="Gene3D" id="3.30.70.100">
    <property type="match status" value="1"/>
</dbReference>
<dbReference type="InterPro" id="IPR011008">
    <property type="entry name" value="Dimeric_a/b-barrel"/>
</dbReference>
<sequence length="109" mass="11964">MSKKQAVIRADETVTFISVFDVEPEKQQQLIDVLNEGAEKVISKRPGFISASILASKDGTRVVNYAQWKSLDDVKATREDPNAAPFAKRMAELAKATPNVFTVSSIHTA</sequence>
<dbReference type="Pfam" id="PF03992">
    <property type="entry name" value="ABM"/>
    <property type="match status" value="1"/>
</dbReference>
<name>A0A1I2J819_9GAMM</name>
<accession>A0A1I2J819</accession>
<reference evidence="3" key="1">
    <citation type="submission" date="2016-10" db="EMBL/GenBank/DDBJ databases">
        <authorList>
            <person name="Varghese N."/>
            <person name="Submissions S."/>
        </authorList>
    </citation>
    <scope>NUCLEOTIDE SEQUENCE [LARGE SCALE GENOMIC DNA]</scope>
    <source>
        <strain evidence="3">UNC178MFTsu3.1</strain>
    </source>
</reference>
<dbReference type="GO" id="GO:0004497">
    <property type="term" value="F:monooxygenase activity"/>
    <property type="evidence" value="ECO:0007669"/>
    <property type="project" value="UniProtKB-KW"/>
</dbReference>
<feature type="domain" description="ABM" evidence="1">
    <location>
        <begin position="14"/>
        <end position="104"/>
    </location>
</feature>